<feature type="transmembrane region" description="Helical" evidence="1">
    <location>
        <begin position="29"/>
        <end position="48"/>
    </location>
</feature>
<sequence length="67" mass="7712">MVVLLIGAFIIIGIFDYNMILKQERKKTFIIYFSLLILGFVLNLLLLLNKAPLSPVIIIEKIVNFFV</sequence>
<organism evidence="2 3">
    <name type="scientific">Irregularibacter muris</name>
    <dbReference type="NCBI Taxonomy" id="1796619"/>
    <lineage>
        <taxon>Bacteria</taxon>
        <taxon>Bacillati</taxon>
        <taxon>Bacillota</taxon>
        <taxon>Clostridia</taxon>
        <taxon>Eubacteriales</taxon>
        <taxon>Eubacteriaceae</taxon>
        <taxon>Irregularibacter</taxon>
    </lineage>
</organism>
<feature type="transmembrane region" description="Helical" evidence="1">
    <location>
        <begin position="6"/>
        <end position="22"/>
    </location>
</feature>
<keyword evidence="3" id="KW-1185">Reference proteome</keyword>
<protein>
    <submittedName>
        <fullName evidence="2">Uncharacterized protein</fullName>
    </submittedName>
</protein>
<dbReference type="RefSeq" id="WP_257532435.1">
    <property type="nucleotide sequence ID" value="NZ_JANKAS010000013.1"/>
</dbReference>
<comment type="caution">
    <text evidence="2">The sequence shown here is derived from an EMBL/GenBank/DDBJ whole genome shotgun (WGS) entry which is preliminary data.</text>
</comment>
<keyword evidence="1" id="KW-0812">Transmembrane</keyword>
<name>A0AAE3HIH3_9FIRM</name>
<accession>A0AAE3HIH3</accession>
<dbReference type="EMBL" id="JANKAS010000013">
    <property type="protein sequence ID" value="MCR1899758.1"/>
    <property type="molecule type" value="Genomic_DNA"/>
</dbReference>
<proteinExistence type="predicted"/>
<keyword evidence="1" id="KW-0472">Membrane</keyword>
<evidence type="ECO:0000256" key="1">
    <source>
        <dbReference type="SAM" id="Phobius"/>
    </source>
</evidence>
<gene>
    <name evidence="2" type="ORF">NSA47_12295</name>
</gene>
<keyword evidence="1" id="KW-1133">Transmembrane helix</keyword>
<dbReference type="Proteomes" id="UP001205748">
    <property type="component" value="Unassembled WGS sequence"/>
</dbReference>
<reference evidence="2" key="1">
    <citation type="submission" date="2022-07" db="EMBL/GenBank/DDBJ databases">
        <title>Enhanced cultured diversity of the mouse gut microbiota enables custom-made synthetic communities.</title>
        <authorList>
            <person name="Afrizal A."/>
        </authorList>
    </citation>
    <scope>NUCLEOTIDE SEQUENCE</scope>
    <source>
        <strain evidence="2">DSM 28593</strain>
    </source>
</reference>
<evidence type="ECO:0000313" key="3">
    <source>
        <dbReference type="Proteomes" id="UP001205748"/>
    </source>
</evidence>
<evidence type="ECO:0000313" key="2">
    <source>
        <dbReference type="EMBL" id="MCR1899758.1"/>
    </source>
</evidence>
<dbReference type="AlphaFoldDB" id="A0AAE3HIH3"/>